<evidence type="ECO:0000313" key="7">
    <source>
        <dbReference type="EMBL" id="JAP05101.1"/>
    </source>
</evidence>
<dbReference type="EMBL" id="GECL01001023">
    <property type="protein sequence ID" value="JAP05101.1"/>
    <property type="molecule type" value="Transcribed_RNA"/>
</dbReference>
<keyword evidence="3 5" id="KW-1133">Transmembrane helix</keyword>
<dbReference type="GO" id="GO:0006506">
    <property type="term" value="P:GPI anchor biosynthetic process"/>
    <property type="evidence" value="ECO:0007669"/>
    <property type="project" value="TreeGrafter"/>
</dbReference>
<comment type="subcellular location">
    <subcellularLocation>
        <location evidence="1">Membrane</location>
        <topology evidence="1">Multi-pass membrane protein</topology>
    </subcellularLocation>
</comment>
<dbReference type="InterPro" id="IPR052263">
    <property type="entry name" value="GPI_Anchor_Biosynth"/>
</dbReference>
<dbReference type="GO" id="GO:0016757">
    <property type="term" value="F:glycosyltransferase activity"/>
    <property type="evidence" value="ECO:0007669"/>
    <property type="project" value="UniProtKB-KW"/>
</dbReference>
<accession>A0A0V0GB90</accession>
<keyword evidence="7" id="KW-0808">Transferase</keyword>
<dbReference type="AlphaFoldDB" id="A0A0V0GB90"/>
<evidence type="ECO:0000256" key="3">
    <source>
        <dbReference type="ARBA" id="ARBA00022989"/>
    </source>
</evidence>
<reference evidence="7" key="1">
    <citation type="journal article" date="2018" name="J. Proteomics">
        <title>Exploring the molecular complexity of Triatoma dimidiata sialome.</title>
        <authorList>
            <person name="Santiago P.B."/>
            <person name="de Araujo C.N."/>
            <person name="Charneau S."/>
            <person name="Bastos I.M.D."/>
            <person name="Assumpcao T.C.F."/>
            <person name="Queiroz R.M.L."/>
            <person name="Praca Y.R."/>
            <person name="Cordeiro T.M."/>
            <person name="Garcia C.H.S."/>
            <person name="da Silva I.G."/>
            <person name="Raiol T."/>
            <person name="Motta F.N."/>
            <person name="de Araujo Oliveira J.V."/>
            <person name="de Sousa M.V."/>
            <person name="Ribeiro J.M.C."/>
            <person name="de Santana J.M."/>
        </authorList>
    </citation>
    <scope>NUCLEOTIDE SEQUENCE</scope>
    <source>
        <strain evidence="7">Santander</strain>
        <tissue evidence="7">Salivary glands</tissue>
    </source>
</reference>
<keyword evidence="2 5" id="KW-0812">Transmembrane</keyword>
<evidence type="ECO:0000256" key="2">
    <source>
        <dbReference type="ARBA" id="ARBA00022692"/>
    </source>
</evidence>
<keyword evidence="7" id="KW-0328">Glycosyltransferase</keyword>
<keyword evidence="4 5" id="KW-0472">Membrane</keyword>
<dbReference type="GO" id="GO:0016020">
    <property type="term" value="C:membrane"/>
    <property type="evidence" value="ECO:0007669"/>
    <property type="project" value="UniProtKB-SubCell"/>
</dbReference>
<evidence type="ECO:0000259" key="6">
    <source>
        <dbReference type="Pfam" id="PF08510"/>
    </source>
</evidence>
<organism evidence="7">
    <name type="scientific">Triatoma dimidiata</name>
    <name type="common">Kissing bug</name>
    <name type="synonym">Meccus dimidiatus</name>
    <dbReference type="NCBI Taxonomy" id="72491"/>
    <lineage>
        <taxon>Eukaryota</taxon>
        <taxon>Metazoa</taxon>
        <taxon>Ecdysozoa</taxon>
        <taxon>Arthropoda</taxon>
        <taxon>Hexapoda</taxon>
        <taxon>Insecta</taxon>
        <taxon>Pterygota</taxon>
        <taxon>Neoptera</taxon>
        <taxon>Paraneoptera</taxon>
        <taxon>Hemiptera</taxon>
        <taxon>Heteroptera</taxon>
        <taxon>Panheteroptera</taxon>
        <taxon>Cimicomorpha</taxon>
        <taxon>Reduviidae</taxon>
        <taxon>Triatominae</taxon>
        <taxon>Triatoma</taxon>
    </lineage>
</organism>
<dbReference type="Pfam" id="PF08510">
    <property type="entry name" value="PIG-P"/>
    <property type="match status" value="1"/>
</dbReference>
<feature type="transmembrane region" description="Helical" evidence="5">
    <location>
        <begin position="67"/>
        <end position="89"/>
    </location>
</feature>
<dbReference type="PANTHER" id="PTHR46346:SF1">
    <property type="entry name" value="PHOSPHATIDYLINOSITOL N-ACETYLGLUCOSAMINYLTRANSFERASE SUBUNIT P"/>
    <property type="match status" value="1"/>
</dbReference>
<name>A0A0V0GB90_TRIDM</name>
<evidence type="ECO:0000256" key="4">
    <source>
        <dbReference type="ARBA" id="ARBA00023136"/>
    </source>
</evidence>
<evidence type="ECO:0000256" key="1">
    <source>
        <dbReference type="ARBA" id="ARBA00004141"/>
    </source>
</evidence>
<proteinExistence type="predicted"/>
<sequence>MSVRPLQQTDFPQSSPAPTPSRANYGFALYLASHTAFALYCAWALNLSNDGNKPWLHTIGLTYLPQVYWAVAIPVHLLTTVAWVGLILYPSLNMLTNNSMDDPSVIKDSYTVQPNEIQSPTFVPQLYDLNPADVTKRLFMDRNDPSENFFEQ</sequence>
<feature type="transmembrane region" description="Helical" evidence="5">
    <location>
        <begin position="27"/>
        <end position="47"/>
    </location>
</feature>
<dbReference type="InterPro" id="IPR013717">
    <property type="entry name" value="PIG-P"/>
</dbReference>
<evidence type="ECO:0000256" key="5">
    <source>
        <dbReference type="SAM" id="Phobius"/>
    </source>
</evidence>
<dbReference type="GO" id="GO:0005783">
    <property type="term" value="C:endoplasmic reticulum"/>
    <property type="evidence" value="ECO:0007669"/>
    <property type="project" value="TreeGrafter"/>
</dbReference>
<dbReference type="PANTHER" id="PTHR46346">
    <property type="entry name" value="PHOSPHATIDYLINOSITOL N-ACETYLGLUCOSAMINYLTRANSFERASE SUBUNIT P"/>
    <property type="match status" value="1"/>
</dbReference>
<protein>
    <submittedName>
        <fullName evidence="7">Putative n-acetylglucosaminyltransferase complex</fullName>
    </submittedName>
</protein>
<feature type="domain" description="PIG-P" evidence="6">
    <location>
        <begin position="22"/>
        <end position="139"/>
    </location>
</feature>